<evidence type="ECO:0000313" key="1">
    <source>
        <dbReference type="EMBL" id="CAH0372391.1"/>
    </source>
</evidence>
<dbReference type="EMBL" id="CAKKNE010000003">
    <property type="protein sequence ID" value="CAH0372391.1"/>
    <property type="molecule type" value="Genomic_DNA"/>
</dbReference>
<name>A0A8J2SQF2_9STRA</name>
<proteinExistence type="predicted"/>
<accession>A0A8J2SQF2</accession>
<keyword evidence="2" id="KW-1185">Reference proteome</keyword>
<dbReference type="Proteomes" id="UP000789595">
    <property type="component" value="Unassembled WGS sequence"/>
</dbReference>
<reference evidence="1" key="1">
    <citation type="submission" date="2021-11" db="EMBL/GenBank/DDBJ databases">
        <authorList>
            <consortium name="Genoscope - CEA"/>
            <person name="William W."/>
        </authorList>
    </citation>
    <scope>NUCLEOTIDE SEQUENCE</scope>
</reference>
<dbReference type="AlphaFoldDB" id="A0A8J2SQF2"/>
<evidence type="ECO:0000313" key="2">
    <source>
        <dbReference type="Proteomes" id="UP000789595"/>
    </source>
</evidence>
<protein>
    <submittedName>
        <fullName evidence="1">Uncharacterized protein</fullName>
    </submittedName>
</protein>
<organism evidence="1 2">
    <name type="scientific">Pelagomonas calceolata</name>
    <dbReference type="NCBI Taxonomy" id="35677"/>
    <lineage>
        <taxon>Eukaryota</taxon>
        <taxon>Sar</taxon>
        <taxon>Stramenopiles</taxon>
        <taxon>Ochrophyta</taxon>
        <taxon>Pelagophyceae</taxon>
        <taxon>Pelagomonadales</taxon>
        <taxon>Pelagomonadaceae</taxon>
        <taxon>Pelagomonas</taxon>
    </lineage>
</organism>
<gene>
    <name evidence="1" type="ORF">PECAL_3P23840</name>
</gene>
<sequence length="312" mass="35536">MPPGRATGREQRHISHTEVVFRLHQAVVAAFHDVAQRPRRAVHDVHVLEDDEIRRDLRQVDGSDNDLVVALRVHRQHDQVVPQIVLVQERPHRGGPDLDVDDECFQIRNPVLVLKDVLQRQRRDLTRERGRKRLAPGGRFEAASVAARRGIDERVVYGVKRDHAVPVRDRPVHDRDAVRRVCVRGDERREVPVDAWLRLASTVWLITSSASRLNGSLALPNARCAPTCSMELLRHDRASAATPSRRHRFARCGRARRTQVTFRPVWFKKRKFGQPWLRSSTPTAAATSTALWAALIVHARSALAWVRTPYGA</sequence>
<comment type="caution">
    <text evidence="1">The sequence shown here is derived from an EMBL/GenBank/DDBJ whole genome shotgun (WGS) entry which is preliminary data.</text>
</comment>